<proteinExistence type="predicted"/>
<name>A0A8H4C5R7_COLGL</name>
<reference evidence="2" key="2">
    <citation type="submission" date="2020-03" db="EMBL/GenBank/DDBJ databases">
        <authorList>
            <person name="Fu F.-F."/>
            <person name="Chen J."/>
        </authorList>
    </citation>
    <scope>NUCLEOTIDE SEQUENCE</scope>
    <source>
        <strain evidence="2">Lc1</strain>
    </source>
</reference>
<dbReference type="Proteomes" id="UP000613401">
    <property type="component" value="Unassembled WGS sequence"/>
</dbReference>
<comment type="caution">
    <text evidence="2">The sequence shown here is derived from an EMBL/GenBank/DDBJ whole genome shotgun (WGS) entry which is preliminary data.</text>
</comment>
<organism evidence="2 3">
    <name type="scientific">Colletotrichum gloeosporioides</name>
    <name type="common">Anthracnose fungus</name>
    <name type="synonym">Glomerella cingulata</name>
    <dbReference type="NCBI Taxonomy" id="474922"/>
    <lineage>
        <taxon>Eukaryota</taxon>
        <taxon>Fungi</taxon>
        <taxon>Dikarya</taxon>
        <taxon>Ascomycota</taxon>
        <taxon>Pezizomycotina</taxon>
        <taxon>Sordariomycetes</taxon>
        <taxon>Hypocreomycetidae</taxon>
        <taxon>Glomerellales</taxon>
        <taxon>Glomerellaceae</taxon>
        <taxon>Colletotrichum</taxon>
        <taxon>Colletotrichum gloeosporioides species complex</taxon>
    </lineage>
</organism>
<dbReference type="GeneID" id="69018838"/>
<evidence type="ECO:0000256" key="1">
    <source>
        <dbReference type="SAM" id="MobiDB-lite"/>
    </source>
</evidence>
<evidence type="ECO:0000313" key="2">
    <source>
        <dbReference type="EMBL" id="KAF3797682.1"/>
    </source>
</evidence>
<protein>
    <submittedName>
        <fullName evidence="2">Heterokaryon incompatibility protein 6</fullName>
    </submittedName>
</protein>
<feature type="region of interest" description="Disordered" evidence="1">
    <location>
        <begin position="1"/>
        <end position="21"/>
    </location>
</feature>
<dbReference type="RefSeq" id="XP_045256846.1">
    <property type="nucleotide sequence ID" value="XM_045411609.1"/>
</dbReference>
<accession>A0A8H4C5R7</accession>
<evidence type="ECO:0000313" key="3">
    <source>
        <dbReference type="Proteomes" id="UP000613401"/>
    </source>
</evidence>
<keyword evidence="3" id="KW-1185">Reference proteome</keyword>
<gene>
    <name evidence="2" type="ORF">GCG54_00011712</name>
</gene>
<dbReference type="AlphaFoldDB" id="A0A8H4C5R7"/>
<dbReference type="EMBL" id="WVTB01000110">
    <property type="protein sequence ID" value="KAF3797682.1"/>
    <property type="molecule type" value="Genomic_DNA"/>
</dbReference>
<reference evidence="2" key="1">
    <citation type="journal article" date="2020" name="Phytopathology">
        <title>Genome sequence and comparative analysis of Colletotrichum gloeosporioides isolated from Liriodendron leaves.</title>
        <authorList>
            <person name="Fu F.F."/>
            <person name="Hao Z."/>
            <person name="Wang P."/>
            <person name="Lu Y."/>
            <person name="Xue L.J."/>
            <person name="Wei G."/>
            <person name="Tian Y."/>
            <person name="Baishi H."/>
            <person name="Xu H."/>
            <person name="Shi J."/>
            <person name="Cheng T."/>
            <person name="Wang G."/>
            <person name="Yi Y."/>
            <person name="Chen J."/>
        </authorList>
    </citation>
    <scope>NUCLEOTIDE SEQUENCE</scope>
    <source>
        <strain evidence="2">Lc1</strain>
    </source>
</reference>
<sequence length="87" mass="10148">MISCRNGRAEETQPSARAHGQRRVVRSEICEDPEWILRPRSESDVSWRCHLCLVRREDAFLSPALGEEELPACWAVLRAWDYERGDH</sequence>